<dbReference type="CDD" id="cd04458">
    <property type="entry name" value="CSP_CDS"/>
    <property type="match status" value="1"/>
</dbReference>
<feature type="transmembrane region" description="Helical" evidence="3">
    <location>
        <begin position="91"/>
        <end position="109"/>
    </location>
</feature>
<dbReference type="RefSeq" id="WP_186922197.1">
    <property type="nucleotide sequence ID" value="NZ_JACOFW010000005.1"/>
</dbReference>
<evidence type="ECO:0000313" key="5">
    <source>
        <dbReference type="EMBL" id="MBC3807118.1"/>
    </source>
</evidence>
<comment type="subcellular location">
    <subcellularLocation>
        <location evidence="1">Cytoplasm</location>
    </subcellularLocation>
</comment>
<proteinExistence type="predicted"/>
<evidence type="ECO:0000256" key="2">
    <source>
        <dbReference type="SAM" id="MobiDB-lite"/>
    </source>
</evidence>
<dbReference type="InterPro" id="IPR002059">
    <property type="entry name" value="CSP_DNA-bd"/>
</dbReference>
<dbReference type="EMBL" id="JACOFW010000005">
    <property type="protein sequence ID" value="MBC3807118.1"/>
    <property type="molecule type" value="Genomic_DNA"/>
</dbReference>
<dbReference type="PROSITE" id="PS51857">
    <property type="entry name" value="CSD_2"/>
    <property type="match status" value="1"/>
</dbReference>
<accession>A0ABR6X369</accession>
<dbReference type="PANTHER" id="PTHR46565:SF20">
    <property type="entry name" value="COLD SHOCK DOMAIN-CONTAINING PROTEIN 4"/>
    <property type="match status" value="1"/>
</dbReference>
<reference evidence="5 6" key="1">
    <citation type="submission" date="2020-08" db="EMBL/GenBank/DDBJ databases">
        <title>Novel species isolated from subtropical streams in China.</title>
        <authorList>
            <person name="Lu H."/>
        </authorList>
    </citation>
    <scope>NUCLEOTIDE SEQUENCE [LARGE SCALE GENOMIC DNA]</scope>
    <source>
        <strain evidence="5 6">KACC 16656</strain>
    </source>
</reference>
<dbReference type="InterPro" id="IPR008613">
    <property type="entry name" value="Excalibur_Ca-bd_domain"/>
</dbReference>
<evidence type="ECO:0000313" key="6">
    <source>
        <dbReference type="Proteomes" id="UP000648257"/>
    </source>
</evidence>
<dbReference type="PANTHER" id="PTHR46565">
    <property type="entry name" value="COLD SHOCK DOMAIN PROTEIN 2"/>
    <property type="match status" value="1"/>
</dbReference>
<comment type="caution">
    <text evidence="5">The sequence shown here is derived from an EMBL/GenBank/DDBJ whole genome shotgun (WGS) entry which is preliminary data.</text>
</comment>
<name>A0ABR6X369_9BURK</name>
<dbReference type="InterPro" id="IPR011129">
    <property type="entry name" value="CSD"/>
</dbReference>
<dbReference type="SMART" id="SM00357">
    <property type="entry name" value="CSP"/>
    <property type="match status" value="1"/>
</dbReference>
<dbReference type="PRINTS" id="PR00050">
    <property type="entry name" value="COLDSHOCK"/>
</dbReference>
<protein>
    <submittedName>
        <fullName evidence="5">Cold shock domain-containing protein</fullName>
    </submittedName>
</protein>
<dbReference type="Pfam" id="PF00313">
    <property type="entry name" value="CSD"/>
    <property type="match status" value="1"/>
</dbReference>
<feature type="region of interest" description="Disordered" evidence="2">
    <location>
        <begin position="64"/>
        <end position="88"/>
    </location>
</feature>
<dbReference type="Gene3D" id="2.40.50.140">
    <property type="entry name" value="Nucleic acid-binding proteins"/>
    <property type="match status" value="1"/>
</dbReference>
<keyword evidence="3" id="KW-0812">Transmembrane</keyword>
<feature type="domain" description="CSD" evidence="4">
    <location>
        <begin position="2"/>
        <end position="67"/>
    </location>
</feature>
<gene>
    <name evidence="5" type="ORF">H8K52_07140</name>
</gene>
<organism evidence="5 6">
    <name type="scientific">Undibacterium seohonense</name>
    <dbReference type="NCBI Taxonomy" id="1344950"/>
    <lineage>
        <taxon>Bacteria</taxon>
        <taxon>Pseudomonadati</taxon>
        <taxon>Pseudomonadota</taxon>
        <taxon>Betaproteobacteria</taxon>
        <taxon>Burkholderiales</taxon>
        <taxon>Oxalobacteraceae</taxon>
        <taxon>Undibacterium</taxon>
    </lineage>
</organism>
<dbReference type="Pfam" id="PF05901">
    <property type="entry name" value="Excalibur"/>
    <property type="match status" value="1"/>
</dbReference>
<dbReference type="InterPro" id="IPR019844">
    <property type="entry name" value="CSD_CS"/>
</dbReference>
<evidence type="ECO:0000259" key="4">
    <source>
        <dbReference type="PROSITE" id="PS51857"/>
    </source>
</evidence>
<sequence length="192" mass="21253">MRFEGTLTKWNDDRGFGFITPKHGDQEIFVHISAFPKDGRRPSIGEVLSFEFEVGQDGKKEAKNLVCPGRSPTVRKQSSHHTNSPTPRASLVSRVLPLLFIVLIGVFAYDQISRRSFSAATVVAMEGETEATSVAVPSPPSIYRCDGRQHCSQMKSCAEATYFLKHCPDTKMDGDHDQIPCEQTLCTSAFAK</sequence>
<dbReference type="Proteomes" id="UP000648257">
    <property type="component" value="Unassembled WGS sequence"/>
</dbReference>
<evidence type="ECO:0000256" key="3">
    <source>
        <dbReference type="SAM" id="Phobius"/>
    </source>
</evidence>
<keyword evidence="3" id="KW-0472">Membrane</keyword>
<feature type="compositionally biased region" description="Polar residues" evidence="2">
    <location>
        <begin position="74"/>
        <end position="87"/>
    </location>
</feature>
<dbReference type="InterPro" id="IPR012340">
    <property type="entry name" value="NA-bd_OB-fold"/>
</dbReference>
<evidence type="ECO:0000256" key="1">
    <source>
        <dbReference type="RuleBase" id="RU000408"/>
    </source>
</evidence>
<dbReference type="SUPFAM" id="SSF50249">
    <property type="entry name" value="Nucleic acid-binding proteins"/>
    <property type="match status" value="1"/>
</dbReference>
<keyword evidence="6" id="KW-1185">Reference proteome</keyword>
<dbReference type="PROSITE" id="PS00352">
    <property type="entry name" value="CSD_1"/>
    <property type="match status" value="1"/>
</dbReference>
<keyword evidence="3" id="KW-1133">Transmembrane helix</keyword>